<keyword evidence="3" id="KW-1185">Reference proteome</keyword>
<evidence type="ECO:0000256" key="1">
    <source>
        <dbReference type="SAM" id="MobiDB-lite"/>
    </source>
</evidence>
<name>A0A1X0NME7_9TRYP</name>
<gene>
    <name evidence="2" type="ORF">TM35_000331200</name>
</gene>
<sequence>MNEKDEDPAMPAVYDVNVSFADDSYDELDLRYWINSTRRFCVPTVMGVETTNGKPSRSLRSPLPTSGVEQARPVSPAGCSDESFTVWGGTPLPPIQSQSVDVFETTHPSPSTPESRRMIKVALDQRWRSHANGAIRRYVVGPKVGTTSRTPVVVNPRLYRTIDEIASRLAEEREDRRLPHIVFAPPPAAPRQFVVREVDVDPRVLDSEMQVQPQRTVVTPEELQMRMALFENTLGAVRPYASGGEQQRRTGRIPPAMPASALTRDPMEVFVEVMRYQRPGLGVCSFDLH</sequence>
<feature type="region of interest" description="Disordered" evidence="1">
    <location>
        <begin position="51"/>
        <end position="75"/>
    </location>
</feature>
<accession>A0A1X0NME7</accession>
<dbReference type="RefSeq" id="XP_028879729.1">
    <property type="nucleotide sequence ID" value="XM_029028876.1"/>
</dbReference>
<dbReference type="GeneID" id="39988656"/>
<dbReference type="VEuPathDB" id="TriTrypDB:TM35_000331200"/>
<feature type="compositionally biased region" description="Low complexity" evidence="1">
    <location>
        <begin position="55"/>
        <end position="64"/>
    </location>
</feature>
<proteinExistence type="predicted"/>
<protein>
    <submittedName>
        <fullName evidence="2">Uncharacterized protein</fullName>
    </submittedName>
</protein>
<dbReference type="OrthoDB" id="247741at2759"/>
<comment type="caution">
    <text evidence="2">The sequence shown here is derived from an EMBL/GenBank/DDBJ whole genome shotgun (WGS) entry which is preliminary data.</text>
</comment>
<evidence type="ECO:0000313" key="3">
    <source>
        <dbReference type="Proteomes" id="UP000192257"/>
    </source>
</evidence>
<dbReference type="EMBL" id="NBCO01000033">
    <property type="protein sequence ID" value="ORC85663.1"/>
    <property type="molecule type" value="Genomic_DNA"/>
</dbReference>
<dbReference type="Proteomes" id="UP000192257">
    <property type="component" value="Unassembled WGS sequence"/>
</dbReference>
<evidence type="ECO:0000313" key="2">
    <source>
        <dbReference type="EMBL" id="ORC85663.1"/>
    </source>
</evidence>
<reference evidence="2 3" key="1">
    <citation type="submission" date="2017-03" db="EMBL/GenBank/DDBJ databases">
        <title>An alternative strategy for trypanosome survival in the mammalian bloodstream revealed through genome and transcriptome analysis of the ubiquitous bovine parasite Trypanosoma (Megatrypanum) theileri.</title>
        <authorList>
            <person name="Kelly S."/>
            <person name="Ivens A."/>
            <person name="Mott A."/>
            <person name="O'Neill E."/>
            <person name="Emms D."/>
            <person name="Macleod O."/>
            <person name="Voorheis P."/>
            <person name="Matthews J."/>
            <person name="Matthews K."/>
            <person name="Carrington M."/>
        </authorList>
    </citation>
    <scope>NUCLEOTIDE SEQUENCE [LARGE SCALE GENOMIC DNA]</scope>
    <source>
        <strain evidence="2">Edinburgh</strain>
    </source>
</reference>
<organism evidence="2 3">
    <name type="scientific">Trypanosoma theileri</name>
    <dbReference type="NCBI Taxonomy" id="67003"/>
    <lineage>
        <taxon>Eukaryota</taxon>
        <taxon>Discoba</taxon>
        <taxon>Euglenozoa</taxon>
        <taxon>Kinetoplastea</taxon>
        <taxon>Metakinetoplastina</taxon>
        <taxon>Trypanosomatida</taxon>
        <taxon>Trypanosomatidae</taxon>
        <taxon>Trypanosoma</taxon>
    </lineage>
</organism>
<dbReference type="AlphaFoldDB" id="A0A1X0NME7"/>